<dbReference type="AlphaFoldDB" id="A0AAD7F3P7"/>
<protein>
    <submittedName>
        <fullName evidence="1">Uncharacterized protein</fullName>
    </submittedName>
</protein>
<proteinExistence type="predicted"/>
<comment type="caution">
    <text evidence="1">The sequence shown here is derived from an EMBL/GenBank/DDBJ whole genome shotgun (WGS) entry which is preliminary data.</text>
</comment>
<accession>A0AAD7F3P7</accession>
<dbReference type="EMBL" id="JARIHO010000003">
    <property type="protein sequence ID" value="KAJ7363789.1"/>
    <property type="molecule type" value="Genomic_DNA"/>
</dbReference>
<reference evidence="1" key="1">
    <citation type="submission" date="2023-03" db="EMBL/GenBank/DDBJ databases">
        <title>Massive genome expansion in bonnet fungi (Mycena s.s.) driven by repeated elements and novel gene families across ecological guilds.</title>
        <authorList>
            <consortium name="Lawrence Berkeley National Laboratory"/>
            <person name="Harder C.B."/>
            <person name="Miyauchi S."/>
            <person name="Viragh M."/>
            <person name="Kuo A."/>
            <person name="Thoen E."/>
            <person name="Andreopoulos B."/>
            <person name="Lu D."/>
            <person name="Skrede I."/>
            <person name="Drula E."/>
            <person name="Henrissat B."/>
            <person name="Morin E."/>
            <person name="Kohler A."/>
            <person name="Barry K."/>
            <person name="LaButti K."/>
            <person name="Morin E."/>
            <person name="Salamov A."/>
            <person name="Lipzen A."/>
            <person name="Mereny Z."/>
            <person name="Hegedus B."/>
            <person name="Baldrian P."/>
            <person name="Stursova M."/>
            <person name="Weitz H."/>
            <person name="Taylor A."/>
            <person name="Grigoriev I.V."/>
            <person name="Nagy L.G."/>
            <person name="Martin F."/>
            <person name="Kauserud H."/>
        </authorList>
    </citation>
    <scope>NUCLEOTIDE SEQUENCE</scope>
    <source>
        <strain evidence="1">CBHHK002</strain>
    </source>
</reference>
<dbReference type="Proteomes" id="UP001218218">
    <property type="component" value="Unassembled WGS sequence"/>
</dbReference>
<keyword evidence="2" id="KW-1185">Reference proteome</keyword>
<evidence type="ECO:0000313" key="1">
    <source>
        <dbReference type="EMBL" id="KAJ7363789.1"/>
    </source>
</evidence>
<name>A0AAD7F3P7_9AGAR</name>
<gene>
    <name evidence="1" type="ORF">DFH08DRAFT_259378</name>
</gene>
<evidence type="ECO:0000313" key="2">
    <source>
        <dbReference type="Proteomes" id="UP001218218"/>
    </source>
</evidence>
<sequence length="207" mass="23724">MRLVRSFSSSTCRARQGFFQDTGPKKLSKEWKDFLIARKRADLTTNSWLLRDSKVIRSVFLCQADELNRLRSECARHIAAALAKLQDPASFEVQDLTFDQIMRVPTISYLPELALIDLRNPLGIPPDTPQSEIPPIHDPRRVSARQNHPHSLISRQSCCESSIGSRLQWRVPSARPIQPQRWETTLAHLPTYTLRRIHPPAAPSRRC</sequence>
<organism evidence="1 2">
    <name type="scientific">Mycena albidolilacea</name>
    <dbReference type="NCBI Taxonomy" id="1033008"/>
    <lineage>
        <taxon>Eukaryota</taxon>
        <taxon>Fungi</taxon>
        <taxon>Dikarya</taxon>
        <taxon>Basidiomycota</taxon>
        <taxon>Agaricomycotina</taxon>
        <taxon>Agaricomycetes</taxon>
        <taxon>Agaricomycetidae</taxon>
        <taxon>Agaricales</taxon>
        <taxon>Marasmiineae</taxon>
        <taxon>Mycenaceae</taxon>
        <taxon>Mycena</taxon>
    </lineage>
</organism>